<dbReference type="GO" id="GO:0044773">
    <property type="term" value="P:mitotic DNA damage checkpoint signaling"/>
    <property type="evidence" value="ECO:0000318"/>
    <property type="project" value="GO_Central"/>
</dbReference>
<keyword evidence="4" id="KW-0723">Serine/threonine-protein kinase</keyword>
<feature type="binding site" evidence="3">
    <location>
        <position position="162"/>
    </location>
    <ligand>
        <name>ATP</name>
        <dbReference type="ChEBI" id="CHEBI:30616"/>
    </ligand>
</feature>
<dbReference type="GeneID" id="5021914"/>
<dbReference type="InParanoid" id="A0CD70"/>
<keyword evidence="4" id="KW-0418">Kinase</keyword>
<proteinExistence type="inferred from homology"/>
<evidence type="ECO:0000313" key="6">
    <source>
        <dbReference type="EMBL" id="CAK68737.1"/>
    </source>
</evidence>
<feature type="domain" description="Protein kinase" evidence="5">
    <location>
        <begin position="133"/>
        <end position="382"/>
    </location>
</feature>
<dbReference type="Gene3D" id="1.10.510.10">
    <property type="entry name" value="Transferase(Phosphotransferase) domain 1"/>
    <property type="match status" value="1"/>
</dbReference>
<evidence type="ECO:0000256" key="4">
    <source>
        <dbReference type="RuleBase" id="RU000304"/>
    </source>
</evidence>
<dbReference type="SMART" id="SM00220">
    <property type="entry name" value="S_TKc"/>
    <property type="match status" value="1"/>
</dbReference>
<keyword evidence="4" id="KW-0808">Transferase</keyword>
<dbReference type="STRING" id="5888.A0CD70"/>
<dbReference type="eggNOG" id="KOG0032">
    <property type="taxonomic scope" value="Eukaryota"/>
</dbReference>
<evidence type="ECO:0000259" key="5">
    <source>
        <dbReference type="PROSITE" id="PS50011"/>
    </source>
</evidence>
<dbReference type="InterPro" id="IPR008271">
    <property type="entry name" value="Ser/Thr_kinase_AS"/>
</dbReference>
<dbReference type="PROSITE" id="PS50011">
    <property type="entry name" value="PROTEIN_KINASE_DOM"/>
    <property type="match status" value="1"/>
</dbReference>
<accession>A0CD70</accession>
<gene>
    <name evidence="6" type="ORF">GSPATT00006948001</name>
</gene>
<keyword evidence="1 3" id="KW-0547">Nucleotide-binding</keyword>
<dbReference type="InterPro" id="IPR000719">
    <property type="entry name" value="Prot_kinase_dom"/>
</dbReference>
<dbReference type="InterPro" id="IPR017441">
    <property type="entry name" value="Protein_kinase_ATP_BS"/>
</dbReference>
<sequence>MKKTITLAPDYSKSSFFNDGNFLFCNAFTKQLPFTDFGTFQMKYQNKQMSVSISTSELAIKIEDEVCFLSKQKGEKYIQIENVCFKKILHPKTQQLGFRLSKNGQYAEFFGEIVDLWKSLKKYVIQADFLLKYKLGSKIGEGYSSSVYKAFKIINGEKFAVKIVDKNMLSRSNNLEKQYLLNELSILRQINHNNLLKLEEIFESEENIYIVTELLEGGALKNSIFKFRFAEEETIILMQALYRTLNYLHQMNIFHHDIKFDNILLRDQQDLTSVCIINFGKAQILKPNISSCRNLNHHDSTSLISFFRKKDIYAISIIILSIFTKKLYQESSLLDELLMKNYQNVSYIEFMNLLPPLQQFFELLFTEKGRLLIDTLTCHDILSLEVFKLHFQRRSSKMNHVLHIQTFDVKRQSRFLPRPSQKDNLQLSYLQKSLKLPNINDSCEIKVTQNQSYSPQTENCLSNRLTNECKINNQTPRYSILRKFLSPNI</sequence>
<dbReference type="EMBL" id="CT868063">
    <property type="protein sequence ID" value="CAK68737.1"/>
    <property type="molecule type" value="Genomic_DNA"/>
</dbReference>
<reference evidence="6 7" key="1">
    <citation type="journal article" date="2006" name="Nature">
        <title>Global trends of whole-genome duplications revealed by the ciliate Paramecium tetraurelia.</title>
        <authorList>
            <consortium name="Genoscope"/>
            <person name="Aury J.-M."/>
            <person name="Jaillon O."/>
            <person name="Duret L."/>
            <person name="Noel B."/>
            <person name="Jubin C."/>
            <person name="Porcel B.M."/>
            <person name="Segurens B."/>
            <person name="Daubin V."/>
            <person name="Anthouard V."/>
            <person name="Aiach N."/>
            <person name="Arnaiz O."/>
            <person name="Billaut A."/>
            <person name="Beisson J."/>
            <person name="Blanc I."/>
            <person name="Bouhouche K."/>
            <person name="Camara F."/>
            <person name="Duharcourt S."/>
            <person name="Guigo R."/>
            <person name="Gogendeau D."/>
            <person name="Katinka M."/>
            <person name="Keller A.-M."/>
            <person name="Kissmehl R."/>
            <person name="Klotz C."/>
            <person name="Koll F."/>
            <person name="Le Moue A."/>
            <person name="Lepere C."/>
            <person name="Malinsky S."/>
            <person name="Nowacki M."/>
            <person name="Nowak J.K."/>
            <person name="Plattner H."/>
            <person name="Poulain J."/>
            <person name="Ruiz F."/>
            <person name="Serrano V."/>
            <person name="Zagulski M."/>
            <person name="Dessen P."/>
            <person name="Betermier M."/>
            <person name="Weissenbach J."/>
            <person name="Scarpelli C."/>
            <person name="Schachter V."/>
            <person name="Sperling L."/>
            <person name="Meyer E."/>
            <person name="Cohen J."/>
            <person name="Wincker P."/>
        </authorList>
    </citation>
    <scope>NUCLEOTIDE SEQUENCE [LARGE SCALE GENOMIC DNA]</scope>
    <source>
        <strain evidence="6 7">Stock d4-2</strain>
    </source>
</reference>
<dbReference type="Pfam" id="PF00069">
    <property type="entry name" value="Pkinase"/>
    <property type="match status" value="1"/>
</dbReference>
<dbReference type="Gene3D" id="3.30.200.20">
    <property type="entry name" value="Phosphorylase Kinase, domain 1"/>
    <property type="match status" value="1"/>
</dbReference>
<organism evidence="6 7">
    <name type="scientific">Paramecium tetraurelia</name>
    <dbReference type="NCBI Taxonomy" id="5888"/>
    <lineage>
        <taxon>Eukaryota</taxon>
        <taxon>Sar</taxon>
        <taxon>Alveolata</taxon>
        <taxon>Ciliophora</taxon>
        <taxon>Intramacronucleata</taxon>
        <taxon>Oligohymenophorea</taxon>
        <taxon>Peniculida</taxon>
        <taxon>Parameciidae</taxon>
        <taxon>Paramecium</taxon>
    </lineage>
</organism>
<evidence type="ECO:0000313" key="7">
    <source>
        <dbReference type="Proteomes" id="UP000000600"/>
    </source>
</evidence>
<keyword evidence="2 3" id="KW-0067">ATP-binding</keyword>
<dbReference type="KEGG" id="ptm:GSPATT00006948001"/>
<comment type="similarity">
    <text evidence="4">Belongs to the protein kinase superfamily.</text>
</comment>
<dbReference type="PANTHER" id="PTHR24347">
    <property type="entry name" value="SERINE/THREONINE-PROTEIN KINASE"/>
    <property type="match status" value="1"/>
</dbReference>
<dbReference type="RefSeq" id="XP_001436134.1">
    <property type="nucleotide sequence ID" value="XM_001436097.1"/>
</dbReference>
<name>A0CD70_PARTE</name>
<dbReference type="InterPro" id="IPR011009">
    <property type="entry name" value="Kinase-like_dom_sf"/>
</dbReference>
<dbReference type="Proteomes" id="UP000000600">
    <property type="component" value="Unassembled WGS sequence"/>
</dbReference>
<evidence type="ECO:0000256" key="1">
    <source>
        <dbReference type="ARBA" id="ARBA00022741"/>
    </source>
</evidence>
<dbReference type="SUPFAM" id="SSF56112">
    <property type="entry name" value="Protein kinase-like (PK-like)"/>
    <property type="match status" value="1"/>
</dbReference>
<dbReference type="OrthoDB" id="295764at2759"/>
<evidence type="ECO:0000256" key="3">
    <source>
        <dbReference type="PROSITE-ProRule" id="PRU10141"/>
    </source>
</evidence>
<dbReference type="HOGENOM" id="CLU_573031_0_0_1"/>
<dbReference type="GO" id="GO:0005524">
    <property type="term" value="F:ATP binding"/>
    <property type="evidence" value="ECO:0007669"/>
    <property type="project" value="UniProtKB-UniRule"/>
</dbReference>
<dbReference type="GO" id="GO:0005737">
    <property type="term" value="C:cytoplasm"/>
    <property type="evidence" value="ECO:0000318"/>
    <property type="project" value="GO_Central"/>
</dbReference>
<dbReference type="AlphaFoldDB" id="A0CD70"/>
<keyword evidence="7" id="KW-1185">Reference proteome</keyword>
<dbReference type="PROSITE" id="PS00107">
    <property type="entry name" value="PROTEIN_KINASE_ATP"/>
    <property type="match status" value="1"/>
</dbReference>
<dbReference type="GO" id="GO:0005634">
    <property type="term" value="C:nucleus"/>
    <property type="evidence" value="ECO:0000318"/>
    <property type="project" value="GO_Central"/>
</dbReference>
<dbReference type="OMA" id="DIYAISI"/>
<protein>
    <recommendedName>
        <fullName evidence="5">Protein kinase domain-containing protein</fullName>
    </recommendedName>
</protein>
<dbReference type="PROSITE" id="PS00108">
    <property type="entry name" value="PROTEIN_KINASE_ST"/>
    <property type="match status" value="1"/>
</dbReference>
<dbReference type="GO" id="GO:0004674">
    <property type="term" value="F:protein serine/threonine kinase activity"/>
    <property type="evidence" value="ECO:0000318"/>
    <property type="project" value="GO_Central"/>
</dbReference>
<evidence type="ECO:0000256" key="2">
    <source>
        <dbReference type="ARBA" id="ARBA00022840"/>
    </source>
</evidence>